<comment type="subcellular location">
    <subcellularLocation>
        <location evidence="1">Membrane</location>
        <topology evidence="1">Multi-pass membrane protein</topology>
    </subcellularLocation>
</comment>
<proteinExistence type="predicted"/>
<dbReference type="Gene3D" id="3.90.550.10">
    <property type="entry name" value="Spore Coat Polysaccharide Biosynthesis Protein SpsA, Chain A"/>
    <property type="match status" value="1"/>
</dbReference>
<dbReference type="CDD" id="cd04187">
    <property type="entry name" value="DPM1_like_bac"/>
    <property type="match status" value="1"/>
</dbReference>
<comment type="caution">
    <text evidence="9">The sequence shown here is derived from an EMBL/GenBank/DDBJ whole genome shotgun (WGS) entry which is preliminary data.</text>
</comment>
<dbReference type="InterPro" id="IPR001173">
    <property type="entry name" value="Glyco_trans_2-like"/>
</dbReference>
<dbReference type="Proteomes" id="UP001194469">
    <property type="component" value="Unassembled WGS sequence"/>
</dbReference>
<sequence length="314" mass="34974">MRKLSSLSLVIPVYNERETLAYLRAELERWLPSLEDMTTEILLVDDGSTDGSLPILSRWAAEDSRIKVISFSRNFGHQAAVSAGLQHAVGDAVVIIDADLQDPLDVIPDMIALYEDGYDVAYGQRMARHGETRFKLVTAWLFYRIMRLWVHKGLPVDTGDFRLISRQCVDCINSMPEAHRFLRGMVAWAGFPQVAVPYARAERRFGETKYPLYKMLRFAWVAITSFSTVPLKIVTAAGGIFSLLGLGAGIYALASHVTGHTVPGWTSLMGFNALMGGLVLMGLGLIGEYVGKIYEEVKGRPLYVVQRTINISRE</sequence>
<evidence type="ECO:0000256" key="2">
    <source>
        <dbReference type="ARBA" id="ARBA00022676"/>
    </source>
</evidence>
<dbReference type="PANTHER" id="PTHR48090:SF1">
    <property type="entry name" value="PROPHAGE BACTOPRENOL GLUCOSYL TRANSFERASE HOMOLOG"/>
    <property type="match status" value="1"/>
</dbReference>
<dbReference type="InterPro" id="IPR029044">
    <property type="entry name" value="Nucleotide-diphossugar_trans"/>
</dbReference>
<keyword evidence="4 7" id="KW-0812">Transmembrane</keyword>
<keyword evidence="10" id="KW-1185">Reference proteome</keyword>
<gene>
    <name evidence="9" type="ORF">FVW20_05160</name>
</gene>
<keyword evidence="5 7" id="KW-1133">Transmembrane helix</keyword>
<dbReference type="Pfam" id="PF00535">
    <property type="entry name" value="Glycos_transf_2"/>
    <property type="match status" value="1"/>
</dbReference>
<evidence type="ECO:0000256" key="6">
    <source>
        <dbReference type="ARBA" id="ARBA00023136"/>
    </source>
</evidence>
<reference evidence="9 10" key="1">
    <citation type="submission" date="2019-08" db="EMBL/GenBank/DDBJ databases">
        <authorList>
            <person name="Luo N."/>
        </authorList>
    </citation>
    <scope>NUCLEOTIDE SEQUENCE [LARGE SCALE GENOMIC DNA]</scope>
    <source>
        <strain evidence="9 10">NCIMB 9442</strain>
    </source>
</reference>
<dbReference type="InterPro" id="IPR050256">
    <property type="entry name" value="Glycosyltransferase_2"/>
</dbReference>
<organism evidence="9 10">
    <name type="scientific">Nitratidesulfovibrio oxamicus</name>
    <dbReference type="NCBI Taxonomy" id="32016"/>
    <lineage>
        <taxon>Bacteria</taxon>
        <taxon>Pseudomonadati</taxon>
        <taxon>Thermodesulfobacteriota</taxon>
        <taxon>Desulfovibrionia</taxon>
        <taxon>Desulfovibrionales</taxon>
        <taxon>Desulfovibrionaceae</taxon>
        <taxon>Nitratidesulfovibrio</taxon>
    </lineage>
</organism>
<evidence type="ECO:0000256" key="7">
    <source>
        <dbReference type="SAM" id="Phobius"/>
    </source>
</evidence>
<feature type="transmembrane region" description="Helical" evidence="7">
    <location>
        <begin position="220"/>
        <end position="253"/>
    </location>
</feature>
<dbReference type="SUPFAM" id="SSF53448">
    <property type="entry name" value="Nucleotide-diphospho-sugar transferases"/>
    <property type="match status" value="1"/>
</dbReference>
<evidence type="ECO:0000256" key="5">
    <source>
        <dbReference type="ARBA" id="ARBA00022989"/>
    </source>
</evidence>
<protein>
    <submittedName>
        <fullName evidence="9">Glycosyltransferase family 2 protein</fullName>
    </submittedName>
</protein>
<evidence type="ECO:0000313" key="10">
    <source>
        <dbReference type="Proteomes" id="UP001194469"/>
    </source>
</evidence>
<accession>A0ABS0J2P7</accession>
<dbReference type="PANTHER" id="PTHR48090">
    <property type="entry name" value="UNDECAPRENYL-PHOSPHATE 4-DEOXY-4-FORMAMIDO-L-ARABINOSE TRANSFERASE-RELATED"/>
    <property type="match status" value="1"/>
</dbReference>
<name>A0ABS0J2P7_9BACT</name>
<evidence type="ECO:0000259" key="8">
    <source>
        <dbReference type="Pfam" id="PF00535"/>
    </source>
</evidence>
<keyword evidence="2" id="KW-0328">Glycosyltransferase</keyword>
<evidence type="ECO:0000256" key="1">
    <source>
        <dbReference type="ARBA" id="ARBA00004141"/>
    </source>
</evidence>
<keyword evidence="6 7" id="KW-0472">Membrane</keyword>
<evidence type="ECO:0000256" key="4">
    <source>
        <dbReference type="ARBA" id="ARBA00022692"/>
    </source>
</evidence>
<keyword evidence="3" id="KW-0808">Transferase</keyword>
<dbReference type="EMBL" id="VRYY01000111">
    <property type="protein sequence ID" value="MBG3876432.1"/>
    <property type="molecule type" value="Genomic_DNA"/>
</dbReference>
<evidence type="ECO:0000313" key="9">
    <source>
        <dbReference type="EMBL" id="MBG3876432.1"/>
    </source>
</evidence>
<feature type="transmembrane region" description="Helical" evidence="7">
    <location>
        <begin position="273"/>
        <end position="291"/>
    </location>
</feature>
<feature type="domain" description="Glycosyltransferase 2-like" evidence="8">
    <location>
        <begin position="8"/>
        <end position="170"/>
    </location>
</feature>
<evidence type="ECO:0000256" key="3">
    <source>
        <dbReference type="ARBA" id="ARBA00022679"/>
    </source>
</evidence>